<feature type="domain" description="Resuscitation-promoting factor core lysozyme-like" evidence="3">
    <location>
        <begin position="2"/>
        <end position="72"/>
    </location>
</feature>
<accession>A0A496PJA1</accession>
<comment type="caution">
    <text evidence="4">The sequence shown here is derived from an EMBL/GenBank/DDBJ whole genome shotgun (WGS) entry which is preliminary data.</text>
</comment>
<dbReference type="EMBL" id="QQXL01000004">
    <property type="protein sequence ID" value="RKW70538.1"/>
    <property type="molecule type" value="Genomic_DNA"/>
</dbReference>
<keyword evidence="5" id="KW-1185">Reference proteome</keyword>
<dbReference type="SUPFAM" id="SSF53955">
    <property type="entry name" value="Lysozyme-like"/>
    <property type="match status" value="1"/>
</dbReference>
<keyword evidence="2" id="KW-0378">Hydrolase</keyword>
<dbReference type="Proteomes" id="UP000273119">
    <property type="component" value="Unassembled WGS sequence"/>
</dbReference>
<name>A0A496PJA1_9MICC</name>
<dbReference type="CDD" id="cd13925">
    <property type="entry name" value="RPF"/>
    <property type="match status" value="1"/>
</dbReference>
<dbReference type="AlphaFoldDB" id="A0A496PJA1"/>
<comment type="similarity">
    <text evidence="1">Belongs to the transglycosylase family. Rpf subfamily.</text>
</comment>
<dbReference type="InterPro" id="IPR010618">
    <property type="entry name" value="RPF"/>
</dbReference>
<protein>
    <recommendedName>
        <fullName evidence="3">Resuscitation-promoting factor core lysozyme-like domain-containing protein</fullName>
    </recommendedName>
</protein>
<sequence length="80" mass="8456">MWDRVAKCESGGNWKINTGNGYYGGLQFASGTWRSFGGGKFASTANRASKAEQIIIAEKVLKGQGAGAWGGCGRKAGLRR</sequence>
<evidence type="ECO:0000313" key="4">
    <source>
        <dbReference type="EMBL" id="RKW70538.1"/>
    </source>
</evidence>
<evidence type="ECO:0000259" key="3">
    <source>
        <dbReference type="Pfam" id="PF06737"/>
    </source>
</evidence>
<dbReference type="InterPro" id="IPR023346">
    <property type="entry name" value="Lysozyme-like_dom_sf"/>
</dbReference>
<organism evidence="4 5">
    <name type="scientific">Galactobacter caseinivorans</name>
    <dbReference type="NCBI Taxonomy" id="2676123"/>
    <lineage>
        <taxon>Bacteria</taxon>
        <taxon>Bacillati</taxon>
        <taxon>Actinomycetota</taxon>
        <taxon>Actinomycetes</taxon>
        <taxon>Micrococcales</taxon>
        <taxon>Micrococcaceae</taxon>
        <taxon>Galactobacter</taxon>
    </lineage>
</organism>
<dbReference type="Gene3D" id="1.10.530.10">
    <property type="match status" value="1"/>
</dbReference>
<reference evidence="4 5" key="1">
    <citation type="submission" date="2018-07" db="EMBL/GenBank/DDBJ databases">
        <title>Arthrobacter sp. nov., isolated from raw cow's milk with high bacterial count.</title>
        <authorList>
            <person name="Hahne J."/>
            <person name="Isele D."/>
            <person name="Lipski A."/>
        </authorList>
    </citation>
    <scope>NUCLEOTIDE SEQUENCE [LARGE SCALE GENOMIC DNA]</scope>
    <source>
        <strain evidence="4 5">JZ R-183</strain>
    </source>
</reference>
<dbReference type="Pfam" id="PF06737">
    <property type="entry name" value="Transglycosylas"/>
    <property type="match status" value="1"/>
</dbReference>
<gene>
    <name evidence="4" type="ORF">DWQ67_07405</name>
</gene>
<evidence type="ECO:0000256" key="1">
    <source>
        <dbReference type="ARBA" id="ARBA00010830"/>
    </source>
</evidence>
<dbReference type="GO" id="GO:0016787">
    <property type="term" value="F:hydrolase activity"/>
    <property type="evidence" value="ECO:0007669"/>
    <property type="project" value="UniProtKB-KW"/>
</dbReference>
<evidence type="ECO:0000313" key="5">
    <source>
        <dbReference type="Proteomes" id="UP000273119"/>
    </source>
</evidence>
<evidence type="ECO:0000256" key="2">
    <source>
        <dbReference type="ARBA" id="ARBA00022801"/>
    </source>
</evidence>
<proteinExistence type="inferred from homology"/>